<evidence type="ECO:0000313" key="2">
    <source>
        <dbReference type="EMBL" id="CAH9142920.1"/>
    </source>
</evidence>
<feature type="compositionally biased region" description="Polar residues" evidence="1">
    <location>
        <begin position="37"/>
        <end position="48"/>
    </location>
</feature>
<protein>
    <submittedName>
        <fullName evidence="2">Uncharacterized protein</fullName>
    </submittedName>
</protein>
<name>A0AAV0G4L5_9ASTE</name>
<evidence type="ECO:0000313" key="3">
    <source>
        <dbReference type="Proteomes" id="UP001152523"/>
    </source>
</evidence>
<organism evidence="2 3">
    <name type="scientific">Cuscuta epithymum</name>
    <dbReference type="NCBI Taxonomy" id="186058"/>
    <lineage>
        <taxon>Eukaryota</taxon>
        <taxon>Viridiplantae</taxon>
        <taxon>Streptophyta</taxon>
        <taxon>Embryophyta</taxon>
        <taxon>Tracheophyta</taxon>
        <taxon>Spermatophyta</taxon>
        <taxon>Magnoliopsida</taxon>
        <taxon>eudicotyledons</taxon>
        <taxon>Gunneridae</taxon>
        <taxon>Pentapetalae</taxon>
        <taxon>asterids</taxon>
        <taxon>lamiids</taxon>
        <taxon>Solanales</taxon>
        <taxon>Convolvulaceae</taxon>
        <taxon>Cuscuteae</taxon>
        <taxon>Cuscuta</taxon>
        <taxon>Cuscuta subgen. Cuscuta</taxon>
    </lineage>
</organism>
<gene>
    <name evidence="2" type="ORF">CEPIT_LOCUS40272</name>
</gene>
<evidence type="ECO:0000256" key="1">
    <source>
        <dbReference type="SAM" id="MobiDB-lite"/>
    </source>
</evidence>
<accession>A0AAV0G4L5</accession>
<feature type="region of interest" description="Disordered" evidence="1">
    <location>
        <begin position="35"/>
        <end position="85"/>
    </location>
</feature>
<comment type="caution">
    <text evidence="2">The sequence shown here is derived from an EMBL/GenBank/DDBJ whole genome shotgun (WGS) entry which is preliminary data.</text>
</comment>
<feature type="region of interest" description="Disordered" evidence="1">
    <location>
        <begin position="106"/>
        <end position="128"/>
    </location>
</feature>
<feature type="compositionally biased region" description="Basic residues" evidence="1">
    <location>
        <begin position="70"/>
        <end position="84"/>
    </location>
</feature>
<proteinExistence type="predicted"/>
<feature type="compositionally biased region" description="Basic and acidic residues" evidence="1">
    <location>
        <begin position="54"/>
        <end position="69"/>
    </location>
</feature>
<sequence>MFAVNKMARRFKKHGCKEYEKLCMLYGDTTAAGCNAHPSTKSPSVNSSIEDDGEMKKEVHSSIEDEITHKDKKMKQVGRSHRKGREQFQIVMAQILTALGESSKIKLELMGPPPPPPRKFSCFKSRKY</sequence>
<keyword evidence="3" id="KW-1185">Reference proteome</keyword>
<dbReference type="AlphaFoldDB" id="A0AAV0G4L5"/>
<reference evidence="2" key="1">
    <citation type="submission" date="2022-07" db="EMBL/GenBank/DDBJ databases">
        <authorList>
            <person name="Macas J."/>
            <person name="Novak P."/>
            <person name="Neumann P."/>
        </authorList>
    </citation>
    <scope>NUCLEOTIDE SEQUENCE</scope>
</reference>
<dbReference type="Proteomes" id="UP001152523">
    <property type="component" value="Unassembled WGS sequence"/>
</dbReference>
<dbReference type="EMBL" id="CAMAPF010001045">
    <property type="protein sequence ID" value="CAH9142920.1"/>
    <property type="molecule type" value="Genomic_DNA"/>
</dbReference>